<dbReference type="Proteomes" id="UP000054538">
    <property type="component" value="Unassembled WGS sequence"/>
</dbReference>
<sequence>MVFKTAPSFLSMIGSAIIIGSMVYVIPKTTFGVFLDLEDGALEEGLLNRSLDSQEFVKLEDMASTRSPPARTFDQGRKCLSYDTRSAGLCEA</sequence>
<feature type="transmembrane region" description="Helical" evidence="1">
    <location>
        <begin position="6"/>
        <end position="26"/>
    </location>
</feature>
<dbReference type="EMBL" id="KN825271">
    <property type="protein sequence ID" value="KIK92514.1"/>
    <property type="molecule type" value="Genomic_DNA"/>
</dbReference>
<evidence type="ECO:0000313" key="2">
    <source>
        <dbReference type="EMBL" id="KIK92514.1"/>
    </source>
</evidence>
<evidence type="ECO:0000313" key="3">
    <source>
        <dbReference type="Proteomes" id="UP000054538"/>
    </source>
</evidence>
<keyword evidence="3" id="KW-1185">Reference proteome</keyword>
<proteinExistence type="predicted"/>
<dbReference type="AlphaFoldDB" id="A0A0D0DZH6"/>
<keyword evidence="1" id="KW-0472">Membrane</keyword>
<protein>
    <submittedName>
        <fullName evidence="2">Uncharacterized protein</fullName>
    </submittedName>
</protein>
<name>A0A0D0DZH6_9AGAM</name>
<keyword evidence="1" id="KW-1133">Transmembrane helix</keyword>
<organism evidence="2 3">
    <name type="scientific">Paxillus rubicundulus Ve08.2h10</name>
    <dbReference type="NCBI Taxonomy" id="930991"/>
    <lineage>
        <taxon>Eukaryota</taxon>
        <taxon>Fungi</taxon>
        <taxon>Dikarya</taxon>
        <taxon>Basidiomycota</taxon>
        <taxon>Agaricomycotina</taxon>
        <taxon>Agaricomycetes</taxon>
        <taxon>Agaricomycetidae</taxon>
        <taxon>Boletales</taxon>
        <taxon>Paxilineae</taxon>
        <taxon>Paxillaceae</taxon>
        <taxon>Paxillus</taxon>
    </lineage>
</organism>
<gene>
    <name evidence="2" type="ORF">PAXRUDRAFT_13187</name>
</gene>
<keyword evidence="1" id="KW-0812">Transmembrane</keyword>
<dbReference type="InParanoid" id="A0A0D0DZH6"/>
<evidence type="ECO:0000256" key="1">
    <source>
        <dbReference type="SAM" id="Phobius"/>
    </source>
</evidence>
<reference evidence="3" key="2">
    <citation type="submission" date="2015-01" db="EMBL/GenBank/DDBJ databases">
        <title>Evolutionary Origins and Diversification of the Mycorrhizal Mutualists.</title>
        <authorList>
            <consortium name="DOE Joint Genome Institute"/>
            <consortium name="Mycorrhizal Genomics Consortium"/>
            <person name="Kohler A."/>
            <person name="Kuo A."/>
            <person name="Nagy L.G."/>
            <person name="Floudas D."/>
            <person name="Copeland A."/>
            <person name="Barry K.W."/>
            <person name="Cichocki N."/>
            <person name="Veneault-Fourrey C."/>
            <person name="LaButti K."/>
            <person name="Lindquist E.A."/>
            <person name="Lipzen A."/>
            <person name="Lundell T."/>
            <person name="Morin E."/>
            <person name="Murat C."/>
            <person name="Riley R."/>
            <person name="Ohm R."/>
            <person name="Sun H."/>
            <person name="Tunlid A."/>
            <person name="Henrissat B."/>
            <person name="Grigoriev I.V."/>
            <person name="Hibbett D.S."/>
            <person name="Martin F."/>
        </authorList>
    </citation>
    <scope>NUCLEOTIDE SEQUENCE [LARGE SCALE GENOMIC DNA]</scope>
    <source>
        <strain evidence="3">Ve08.2h10</strain>
    </source>
</reference>
<accession>A0A0D0DZH6</accession>
<dbReference type="HOGENOM" id="CLU_2413944_0_0_1"/>
<reference evidence="2 3" key="1">
    <citation type="submission" date="2014-04" db="EMBL/GenBank/DDBJ databases">
        <authorList>
            <consortium name="DOE Joint Genome Institute"/>
            <person name="Kuo A."/>
            <person name="Kohler A."/>
            <person name="Jargeat P."/>
            <person name="Nagy L.G."/>
            <person name="Floudas D."/>
            <person name="Copeland A."/>
            <person name="Barry K.W."/>
            <person name="Cichocki N."/>
            <person name="Veneault-Fourrey C."/>
            <person name="LaButti K."/>
            <person name="Lindquist E.A."/>
            <person name="Lipzen A."/>
            <person name="Lundell T."/>
            <person name="Morin E."/>
            <person name="Murat C."/>
            <person name="Sun H."/>
            <person name="Tunlid A."/>
            <person name="Henrissat B."/>
            <person name="Grigoriev I.V."/>
            <person name="Hibbett D.S."/>
            <person name="Martin F."/>
            <person name="Nordberg H.P."/>
            <person name="Cantor M.N."/>
            <person name="Hua S.X."/>
        </authorList>
    </citation>
    <scope>NUCLEOTIDE SEQUENCE [LARGE SCALE GENOMIC DNA]</scope>
    <source>
        <strain evidence="2 3">Ve08.2h10</strain>
    </source>
</reference>